<dbReference type="AlphaFoldDB" id="A0A4D6WT76"/>
<dbReference type="EMBL" id="MK814662">
    <property type="protein sequence ID" value="QCI06849.1"/>
    <property type="molecule type" value="Genomic_DNA"/>
</dbReference>
<reference evidence="9" key="2">
    <citation type="submission" date="2019-04" db="EMBL/GenBank/DDBJ databases">
        <authorList>
            <person name="Pasella M."/>
        </authorList>
    </citation>
    <scope>NUCLEOTIDE SEQUENCE</scope>
    <source>
        <strain evidence="9">25966_3</strain>
    </source>
</reference>
<evidence type="ECO:0000256" key="6">
    <source>
        <dbReference type="HAMAP-Rule" id="MF_01392"/>
    </source>
</evidence>
<feature type="domain" description="ResB-like" evidence="8">
    <location>
        <begin position="21"/>
        <end position="314"/>
    </location>
</feature>
<keyword evidence="5 6" id="KW-0472">Membrane</keyword>
<evidence type="ECO:0000256" key="4">
    <source>
        <dbReference type="ARBA" id="ARBA00022989"/>
    </source>
</evidence>
<keyword evidence="6" id="KW-0793">Thylakoid</keyword>
<dbReference type="InterPro" id="IPR007816">
    <property type="entry name" value="ResB-like_domain"/>
</dbReference>
<keyword evidence="4 6" id="KW-1133">Transmembrane helix</keyword>
<keyword evidence="9" id="KW-0934">Plastid</keyword>
<evidence type="ECO:0000256" key="5">
    <source>
        <dbReference type="ARBA" id="ARBA00023136"/>
    </source>
</evidence>
<organism evidence="9">
    <name type="scientific">Halydictyon mirabile</name>
    <dbReference type="NCBI Taxonomy" id="189652"/>
    <lineage>
        <taxon>Eukaryota</taxon>
        <taxon>Rhodophyta</taxon>
        <taxon>Florideophyceae</taxon>
        <taxon>Rhodymeniophycidae</taxon>
        <taxon>Ceramiales</taxon>
        <taxon>Dasyaceae</taxon>
        <taxon>Halydictyon</taxon>
    </lineage>
</organism>
<dbReference type="PANTHER" id="PTHR31566:SF0">
    <property type="entry name" value="CYTOCHROME C BIOGENESIS PROTEIN CCS1, CHLOROPLASTIC"/>
    <property type="match status" value="1"/>
</dbReference>
<keyword evidence="2 6" id="KW-0812">Transmembrane</keyword>
<evidence type="ECO:0000256" key="2">
    <source>
        <dbReference type="ARBA" id="ARBA00022692"/>
    </source>
</evidence>
<accession>A0A4D6WT76</accession>
<evidence type="ECO:0000256" key="3">
    <source>
        <dbReference type="ARBA" id="ARBA00022748"/>
    </source>
</evidence>
<evidence type="ECO:0000313" key="9">
    <source>
        <dbReference type="EMBL" id="QCI06849.1"/>
    </source>
</evidence>
<comment type="similarity">
    <text evidence="6">Belongs to the Ccs1/CcsB family.</text>
</comment>
<comment type="subcellular location">
    <subcellularLocation>
        <location evidence="6">Cellular thylakoid membrane</location>
        <topology evidence="6">Multi-pass membrane protein</topology>
    </subcellularLocation>
    <subcellularLocation>
        <location evidence="1">Membrane</location>
        <topology evidence="1">Multi-pass membrane protein</topology>
    </subcellularLocation>
</comment>
<evidence type="ECO:0000256" key="7">
    <source>
        <dbReference type="SAM" id="Phobius"/>
    </source>
</evidence>
<evidence type="ECO:0000256" key="1">
    <source>
        <dbReference type="ARBA" id="ARBA00004141"/>
    </source>
</evidence>
<sequence length="457" mass="53629">MERQKFKGIIWRFSRKIGNLNFAIFLLFLIILSIMVGSIIEQDQNLTYYQTHYAIHDQYFLIIDWKLIIFLGLDHLYQTWWFLSILFIFTCSLISCTFSLQLPTLRQSRRWKFYQSLKKINSSNDSCNFEFLHNFTNSYINIIYSLLSYDFYVFHKKNDIYAYKGIIGRVAPVFVHLSIILIVLGSMISVLFGYTSQEMVPKGEFFHIKNIVHSGIYSQLTKNYIYKINNFFIDYNTDNSVKQFFSNISVVGNKGELILNKIIYVNSPLKLQGITFYQTDWNINSLRLSIGNNSNIYIQKKLKKININNKDCWLCQVFINDSKKVYIAIFSLTDRIFIFDFNGKILDSVFLRESFYINKIPVSFNDIILDTGLQIKLDPGINTVYLGFLLLMLSTIISYSSYSQVGITIITNKLNIVGSTNRAVFFFEEDIIKIYKIYIKYSSIYSVNSKKFDFLNN</sequence>
<keyword evidence="3 6" id="KW-0201">Cytochrome c-type biogenesis</keyword>
<dbReference type="PANTHER" id="PTHR31566">
    <property type="entry name" value="CYTOCHROME C BIOGENESIS PROTEIN CCS1, CHLOROPLASTIC"/>
    <property type="match status" value="1"/>
</dbReference>
<feature type="transmembrane region" description="Helical" evidence="7">
    <location>
        <begin position="384"/>
        <end position="402"/>
    </location>
</feature>
<geneLocation type="plastid" evidence="9"/>
<dbReference type="HAMAP" id="MF_01392">
    <property type="entry name" value="CytC_Ccs1"/>
    <property type="match status" value="1"/>
</dbReference>
<evidence type="ECO:0000259" key="8">
    <source>
        <dbReference type="Pfam" id="PF05140"/>
    </source>
</evidence>
<name>A0A4D6WT76_9FLOR</name>
<proteinExistence type="inferred from homology"/>
<gene>
    <name evidence="6 9" type="primary">ccs1</name>
    <name evidence="6" type="synonym">ccsB</name>
</gene>
<reference evidence="9" key="1">
    <citation type="journal article" date="2019" name="Mol. Phylogenet. Evol.">
        <title>Morphological evolution and classification of the red algal order Ceramiales inferred using plastid phylogenomics.</title>
        <authorList>
            <person name="Diaz-Tapia P."/>
            <person name="Pasella M.M."/>
            <person name="Verbruggen H."/>
            <person name="Maggs C.A."/>
        </authorList>
    </citation>
    <scope>NUCLEOTIDE SEQUENCE</scope>
    <source>
        <strain evidence="9">25966_3</strain>
    </source>
</reference>
<dbReference type="InterPro" id="IPR023494">
    <property type="entry name" value="Cyt_c_bgen_Ccs1/CcsB/ResB"/>
</dbReference>
<comment type="function">
    <text evidence="6">Required during biogenesis of c-type cytochromes (cytochrome c6 and cytochrome f) at the step of heme attachment.</text>
</comment>
<feature type="transmembrane region" description="Helical" evidence="7">
    <location>
        <begin position="80"/>
        <end position="102"/>
    </location>
</feature>
<feature type="transmembrane region" description="Helical" evidence="7">
    <location>
        <begin position="173"/>
        <end position="194"/>
    </location>
</feature>
<protein>
    <recommendedName>
        <fullName evidence="6">Cytochrome c biogenesis protein CcsB</fullName>
    </recommendedName>
</protein>
<dbReference type="GO" id="GO:0042651">
    <property type="term" value="C:thylakoid membrane"/>
    <property type="evidence" value="ECO:0007669"/>
    <property type="project" value="UniProtKB-UniRule"/>
</dbReference>
<feature type="transmembrane region" description="Helical" evidence="7">
    <location>
        <begin position="20"/>
        <end position="40"/>
    </location>
</feature>
<dbReference type="GO" id="GO:0017004">
    <property type="term" value="P:cytochrome complex assembly"/>
    <property type="evidence" value="ECO:0007669"/>
    <property type="project" value="UniProtKB-UniRule"/>
</dbReference>
<dbReference type="Pfam" id="PF05140">
    <property type="entry name" value="ResB"/>
    <property type="match status" value="1"/>
</dbReference>
<comment type="subunit">
    <text evidence="6">May interact with CcsA.</text>
</comment>